<reference evidence="2 3" key="1">
    <citation type="submission" date="2021-06" db="EMBL/GenBank/DDBJ databases">
        <title>Caerostris extrusa draft genome.</title>
        <authorList>
            <person name="Kono N."/>
            <person name="Arakawa K."/>
        </authorList>
    </citation>
    <scope>NUCLEOTIDE SEQUENCE [LARGE SCALE GENOMIC DNA]</scope>
</reference>
<evidence type="ECO:0000313" key="2">
    <source>
        <dbReference type="EMBL" id="GIX71021.1"/>
    </source>
</evidence>
<gene>
    <name evidence="2" type="ORF">CEXT_556571</name>
</gene>
<dbReference type="AlphaFoldDB" id="A0AAV4MHU9"/>
<keyword evidence="1" id="KW-0812">Transmembrane</keyword>
<dbReference type="EMBL" id="BPLR01019710">
    <property type="protein sequence ID" value="GIX71021.1"/>
    <property type="molecule type" value="Genomic_DNA"/>
</dbReference>
<name>A0AAV4MHU9_CAEEX</name>
<organism evidence="2 3">
    <name type="scientific">Caerostris extrusa</name>
    <name type="common">Bark spider</name>
    <name type="synonym">Caerostris bankana</name>
    <dbReference type="NCBI Taxonomy" id="172846"/>
    <lineage>
        <taxon>Eukaryota</taxon>
        <taxon>Metazoa</taxon>
        <taxon>Ecdysozoa</taxon>
        <taxon>Arthropoda</taxon>
        <taxon>Chelicerata</taxon>
        <taxon>Arachnida</taxon>
        <taxon>Araneae</taxon>
        <taxon>Araneomorphae</taxon>
        <taxon>Entelegynae</taxon>
        <taxon>Araneoidea</taxon>
        <taxon>Araneidae</taxon>
        <taxon>Caerostris</taxon>
    </lineage>
</organism>
<keyword evidence="3" id="KW-1185">Reference proteome</keyword>
<keyword evidence="1" id="KW-0472">Membrane</keyword>
<evidence type="ECO:0000313" key="3">
    <source>
        <dbReference type="Proteomes" id="UP001054945"/>
    </source>
</evidence>
<accession>A0AAV4MHU9</accession>
<dbReference type="Proteomes" id="UP001054945">
    <property type="component" value="Unassembled WGS sequence"/>
</dbReference>
<evidence type="ECO:0000256" key="1">
    <source>
        <dbReference type="SAM" id="Phobius"/>
    </source>
</evidence>
<keyword evidence="1" id="KW-1133">Transmembrane helix</keyword>
<proteinExistence type="predicted"/>
<comment type="caution">
    <text evidence="2">The sequence shown here is derived from an EMBL/GenBank/DDBJ whole genome shotgun (WGS) entry which is preliminary data.</text>
</comment>
<feature type="transmembrane region" description="Helical" evidence="1">
    <location>
        <begin position="76"/>
        <end position="97"/>
    </location>
</feature>
<protein>
    <submittedName>
        <fullName evidence="2">Uncharacterized protein</fullName>
    </submittedName>
</protein>
<sequence length="105" mass="11603">MATSLLIRHKRANIVNTPPPPSQCARTVPPPDAYGNSDSKVPWANPREISSVEKLIVFFYAGMSGHNENGSLDSCFYTSFSGISFVGFFLAFFPRMLQEIKSSVK</sequence>